<dbReference type="AlphaFoldDB" id="A0A971M424"/>
<name>A0A971M424_9BACT</name>
<evidence type="ECO:0000313" key="2">
    <source>
        <dbReference type="EMBL" id="NLW35340.1"/>
    </source>
</evidence>
<comment type="caution">
    <text evidence="2">The sequence shown here is derived from an EMBL/GenBank/DDBJ whole genome shotgun (WGS) entry which is preliminary data.</text>
</comment>
<dbReference type="EMBL" id="JAAYEE010000126">
    <property type="protein sequence ID" value="NLW35340.1"/>
    <property type="molecule type" value="Genomic_DNA"/>
</dbReference>
<reference evidence="2" key="2">
    <citation type="submission" date="2020-01" db="EMBL/GenBank/DDBJ databases">
        <authorList>
            <person name="Campanaro S."/>
        </authorList>
    </citation>
    <scope>NUCLEOTIDE SEQUENCE</scope>
    <source>
        <strain evidence="2">AS06rmzACSIP_7</strain>
    </source>
</reference>
<evidence type="ECO:0000256" key="1">
    <source>
        <dbReference type="SAM" id="Phobius"/>
    </source>
</evidence>
<sequence length="92" mass="10357">MTDVQLFGVNPYRYHVTSLFPSIPSSLLLHFFIANISPPFFVLNRIAILGDTKQATRDYGKIIRINPKYAVATYYNCNRGSACATLGVITWL</sequence>
<proteinExistence type="predicted"/>
<keyword evidence="1" id="KW-0812">Transmembrane</keyword>
<feature type="transmembrane region" description="Helical" evidence="1">
    <location>
        <begin position="27"/>
        <end position="47"/>
    </location>
</feature>
<keyword evidence="1" id="KW-1133">Transmembrane helix</keyword>
<accession>A0A971M424</accession>
<reference evidence="2" key="1">
    <citation type="journal article" date="2020" name="Biotechnol. Biofuels">
        <title>New insights from the biogas microbiome by comprehensive genome-resolved metagenomics of nearly 1600 species originating from multiple anaerobic digesters.</title>
        <authorList>
            <person name="Campanaro S."/>
            <person name="Treu L."/>
            <person name="Rodriguez-R L.M."/>
            <person name="Kovalovszki A."/>
            <person name="Ziels R.M."/>
            <person name="Maus I."/>
            <person name="Zhu X."/>
            <person name="Kougias P.G."/>
            <person name="Basile A."/>
            <person name="Luo G."/>
            <person name="Schluter A."/>
            <person name="Konstantinidis K.T."/>
            <person name="Angelidaki I."/>
        </authorList>
    </citation>
    <scope>NUCLEOTIDE SEQUENCE</scope>
    <source>
        <strain evidence="2">AS06rmzACSIP_7</strain>
    </source>
</reference>
<keyword evidence="1" id="KW-0472">Membrane</keyword>
<organism evidence="2 3">
    <name type="scientific">Syntrophorhabdus aromaticivorans</name>
    <dbReference type="NCBI Taxonomy" id="328301"/>
    <lineage>
        <taxon>Bacteria</taxon>
        <taxon>Pseudomonadati</taxon>
        <taxon>Thermodesulfobacteriota</taxon>
        <taxon>Syntrophorhabdia</taxon>
        <taxon>Syntrophorhabdales</taxon>
        <taxon>Syntrophorhabdaceae</taxon>
        <taxon>Syntrophorhabdus</taxon>
    </lineage>
</organism>
<evidence type="ECO:0000313" key="3">
    <source>
        <dbReference type="Proteomes" id="UP000777265"/>
    </source>
</evidence>
<gene>
    <name evidence="2" type="ORF">GXY80_07650</name>
</gene>
<protein>
    <submittedName>
        <fullName evidence="2">Uncharacterized protein</fullName>
    </submittedName>
</protein>
<dbReference type="Proteomes" id="UP000777265">
    <property type="component" value="Unassembled WGS sequence"/>
</dbReference>